<gene>
    <name evidence="8" type="ORF">OD750_002840</name>
</gene>
<dbReference type="EMBL" id="JAOVZO020000003">
    <property type="protein sequence ID" value="MDC8011480.1"/>
    <property type="molecule type" value="Genomic_DNA"/>
</dbReference>
<dbReference type="GO" id="GO:0005886">
    <property type="term" value="C:plasma membrane"/>
    <property type="evidence" value="ECO:0007669"/>
    <property type="project" value="UniProtKB-SubCell"/>
</dbReference>
<dbReference type="PANTHER" id="PTHR33452">
    <property type="entry name" value="OXIDOREDUCTASE CATD-RELATED"/>
    <property type="match status" value="1"/>
</dbReference>
<dbReference type="PANTHER" id="PTHR33452:SF1">
    <property type="entry name" value="INNER MEMBRANE PROTEIN YPHA-RELATED"/>
    <property type="match status" value="1"/>
</dbReference>
<keyword evidence="4 7" id="KW-0812">Transmembrane</keyword>
<sequence length="144" mass="16050">MTNAIARIHNDIERWCARPDLGLLLLRLGIGGHLIWSTQDNVFSWARMLEFRDFLEKFEFPYPLFCAVLSVTAQFVGGLALVAGAFTRFAGAVLAFNFVVAIVMVDAKRPYPAAFAALAIVVACLCLMFAGAGRWSLDHRWRRA</sequence>
<feature type="transmembrane region" description="Helical" evidence="7">
    <location>
        <begin position="113"/>
        <end position="133"/>
    </location>
</feature>
<dbReference type="AlphaFoldDB" id="A0A9X3YI27"/>
<feature type="transmembrane region" description="Helical" evidence="7">
    <location>
        <begin position="89"/>
        <end position="107"/>
    </location>
</feature>
<evidence type="ECO:0000256" key="3">
    <source>
        <dbReference type="ARBA" id="ARBA00022475"/>
    </source>
</evidence>
<evidence type="ECO:0000313" key="8">
    <source>
        <dbReference type="EMBL" id="MDC8011480.1"/>
    </source>
</evidence>
<keyword evidence="9" id="KW-1185">Reference proteome</keyword>
<evidence type="ECO:0000256" key="7">
    <source>
        <dbReference type="SAM" id="Phobius"/>
    </source>
</evidence>
<evidence type="ECO:0000256" key="4">
    <source>
        <dbReference type="ARBA" id="ARBA00022692"/>
    </source>
</evidence>
<name>A0A9X3YI27_9GAMM</name>
<dbReference type="InterPro" id="IPR051907">
    <property type="entry name" value="DoxX-like_oxidoreductase"/>
</dbReference>
<keyword evidence="5 7" id="KW-1133">Transmembrane helix</keyword>
<comment type="caution">
    <text evidence="8">The sequence shown here is derived from an EMBL/GenBank/DDBJ whole genome shotgun (WGS) entry which is preliminary data.</text>
</comment>
<comment type="subcellular location">
    <subcellularLocation>
        <location evidence="1">Cell membrane</location>
        <topology evidence="1">Multi-pass membrane protein</topology>
    </subcellularLocation>
</comment>
<dbReference type="RefSeq" id="WP_263542704.1">
    <property type="nucleotide sequence ID" value="NZ_JAOVZO020000003.1"/>
</dbReference>
<dbReference type="Pfam" id="PF07681">
    <property type="entry name" value="DoxX"/>
    <property type="match status" value="1"/>
</dbReference>
<evidence type="ECO:0000256" key="1">
    <source>
        <dbReference type="ARBA" id="ARBA00004651"/>
    </source>
</evidence>
<dbReference type="Proteomes" id="UP001139971">
    <property type="component" value="Unassembled WGS sequence"/>
</dbReference>
<evidence type="ECO:0000256" key="6">
    <source>
        <dbReference type="ARBA" id="ARBA00023136"/>
    </source>
</evidence>
<dbReference type="InterPro" id="IPR032808">
    <property type="entry name" value="DoxX"/>
</dbReference>
<evidence type="ECO:0000256" key="2">
    <source>
        <dbReference type="ARBA" id="ARBA00006679"/>
    </source>
</evidence>
<protein>
    <submittedName>
        <fullName evidence="8">DoxX family protein</fullName>
    </submittedName>
</protein>
<organism evidence="8 9">
    <name type="scientific">Tahibacter soli</name>
    <dbReference type="NCBI Taxonomy" id="2983605"/>
    <lineage>
        <taxon>Bacteria</taxon>
        <taxon>Pseudomonadati</taxon>
        <taxon>Pseudomonadota</taxon>
        <taxon>Gammaproteobacteria</taxon>
        <taxon>Lysobacterales</taxon>
        <taxon>Rhodanobacteraceae</taxon>
        <taxon>Tahibacter</taxon>
    </lineage>
</organism>
<feature type="transmembrane region" description="Helical" evidence="7">
    <location>
        <begin position="62"/>
        <end position="82"/>
    </location>
</feature>
<evidence type="ECO:0000313" key="9">
    <source>
        <dbReference type="Proteomes" id="UP001139971"/>
    </source>
</evidence>
<keyword evidence="6 7" id="KW-0472">Membrane</keyword>
<evidence type="ECO:0000256" key="5">
    <source>
        <dbReference type="ARBA" id="ARBA00022989"/>
    </source>
</evidence>
<accession>A0A9X3YI27</accession>
<keyword evidence="3" id="KW-1003">Cell membrane</keyword>
<proteinExistence type="inferred from homology"/>
<feature type="transmembrane region" description="Helical" evidence="7">
    <location>
        <begin position="21"/>
        <end position="39"/>
    </location>
</feature>
<reference evidence="8" key="1">
    <citation type="submission" date="2023-02" db="EMBL/GenBank/DDBJ databases">
        <title>Tahibacter soli sp. nov. isolated from soil.</title>
        <authorList>
            <person name="Baek J.H."/>
            <person name="Lee J.K."/>
            <person name="Choi D.G."/>
            <person name="Jeon C.O."/>
        </authorList>
    </citation>
    <scope>NUCLEOTIDE SEQUENCE</scope>
    <source>
        <strain evidence="8">BL</strain>
    </source>
</reference>
<comment type="similarity">
    <text evidence="2">Belongs to the DoxX family.</text>
</comment>